<dbReference type="GO" id="GO:0003677">
    <property type="term" value="F:DNA binding"/>
    <property type="evidence" value="ECO:0007669"/>
    <property type="project" value="UniProtKB-UniRule"/>
</dbReference>
<dbReference type="RefSeq" id="WP_185119835.1">
    <property type="nucleotide sequence ID" value="NZ_JACJVQ010000007.1"/>
</dbReference>
<dbReference type="AlphaFoldDB" id="A0A841SXP2"/>
<feature type="domain" description="HTH tetR-type" evidence="3">
    <location>
        <begin position="10"/>
        <end position="70"/>
    </location>
</feature>
<dbReference type="PANTHER" id="PTHR43479:SF7">
    <property type="entry name" value="TETR-FAMILY TRANSCRIPTIONAL REGULATOR"/>
    <property type="match status" value="1"/>
</dbReference>
<evidence type="ECO:0000256" key="2">
    <source>
        <dbReference type="PROSITE-ProRule" id="PRU00335"/>
    </source>
</evidence>
<dbReference type="InterPro" id="IPR039532">
    <property type="entry name" value="TetR_C_Firmicutes"/>
</dbReference>
<keyword evidence="1 2" id="KW-0238">DNA-binding</keyword>
<dbReference type="Pfam" id="PF14278">
    <property type="entry name" value="TetR_C_8"/>
    <property type="match status" value="1"/>
</dbReference>
<dbReference type="Gene3D" id="1.10.357.10">
    <property type="entry name" value="Tetracycline Repressor, domain 2"/>
    <property type="match status" value="1"/>
</dbReference>
<organism evidence="4 5">
    <name type="scientific">Cohnella thailandensis</name>
    <dbReference type="NCBI Taxonomy" id="557557"/>
    <lineage>
        <taxon>Bacteria</taxon>
        <taxon>Bacillati</taxon>
        <taxon>Bacillota</taxon>
        <taxon>Bacilli</taxon>
        <taxon>Bacillales</taxon>
        <taxon>Paenibacillaceae</taxon>
        <taxon>Cohnella</taxon>
    </lineage>
</organism>
<dbReference type="PANTHER" id="PTHR43479">
    <property type="entry name" value="ACREF/ENVCD OPERON REPRESSOR-RELATED"/>
    <property type="match status" value="1"/>
</dbReference>
<dbReference type="Proteomes" id="UP000535838">
    <property type="component" value="Unassembled WGS sequence"/>
</dbReference>
<reference evidence="4 5" key="1">
    <citation type="submission" date="2020-08" db="EMBL/GenBank/DDBJ databases">
        <title>Cohnella phylogeny.</title>
        <authorList>
            <person name="Dunlap C."/>
        </authorList>
    </citation>
    <scope>NUCLEOTIDE SEQUENCE [LARGE SCALE GENOMIC DNA]</scope>
    <source>
        <strain evidence="4 5">DSM 25241</strain>
    </source>
</reference>
<gene>
    <name evidence="4" type="ORF">H7B67_10810</name>
</gene>
<keyword evidence="5" id="KW-1185">Reference proteome</keyword>
<name>A0A841SXP2_9BACL</name>
<dbReference type="InterPro" id="IPR050624">
    <property type="entry name" value="HTH-type_Tx_Regulator"/>
</dbReference>
<accession>A0A841SXP2</accession>
<feature type="DNA-binding region" description="H-T-H motif" evidence="2">
    <location>
        <begin position="33"/>
        <end position="52"/>
    </location>
</feature>
<evidence type="ECO:0000313" key="4">
    <source>
        <dbReference type="EMBL" id="MBB6634600.1"/>
    </source>
</evidence>
<comment type="caution">
    <text evidence="4">The sequence shown here is derived from an EMBL/GenBank/DDBJ whole genome shotgun (WGS) entry which is preliminary data.</text>
</comment>
<dbReference type="PROSITE" id="PS50977">
    <property type="entry name" value="HTH_TETR_2"/>
    <property type="match status" value="1"/>
</dbReference>
<protein>
    <submittedName>
        <fullName evidence="4">TetR/AcrR family transcriptional regulator C-terminal domain-containing protein</fullName>
    </submittedName>
</protein>
<evidence type="ECO:0000259" key="3">
    <source>
        <dbReference type="PROSITE" id="PS50977"/>
    </source>
</evidence>
<dbReference type="SUPFAM" id="SSF46689">
    <property type="entry name" value="Homeodomain-like"/>
    <property type="match status" value="1"/>
</dbReference>
<dbReference type="InterPro" id="IPR001647">
    <property type="entry name" value="HTH_TetR"/>
</dbReference>
<evidence type="ECO:0000256" key="1">
    <source>
        <dbReference type="ARBA" id="ARBA00023125"/>
    </source>
</evidence>
<proteinExistence type="predicted"/>
<dbReference type="EMBL" id="JACJVQ010000007">
    <property type="protein sequence ID" value="MBB6634600.1"/>
    <property type="molecule type" value="Genomic_DNA"/>
</dbReference>
<dbReference type="InterPro" id="IPR009057">
    <property type="entry name" value="Homeodomain-like_sf"/>
</dbReference>
<evidence type="ECO:0000313" key="5">
    <source>
        <dbReference type="Proteomes" id="UP000535838"/>
    </source>
</evidence>
<sequence>MNRKENQRIRLTKTLLKSSLMDRMASKPVSKITIKEICENAGINRSTFYLYYKDQFELLNEVESELLHLAEQHLKKIDSNENNLHYLKELLGYIKDNSAHFRILLCHPESLSFQTRFVDISIRNLKHNISLNCPEPISDYVFRYLTIGCLSMITKWMESDFDLPVEELTRLIFGLSDSALAIFDKPGERLNSID</sequence>